<name>A0ACC2R3Y2_9NEOP</name>
<reference evidence="1" key="1">
    <citation type="submission" date="2023-03" db="EMBL/GenBank/DDBJ databases">
        <title>Chromosome-level genomes of two armyworms, Mythimna separata and Mythimna loreyi, provide insights into the biosynthesis and reception of sex pheromones.</title>
        <authorList>
            <person name="Zhao H."/>
        </authorList>
    </citation>
    <scope>NUCLEOTIDE SEQUENCE</scope>
    <source>
        <strain evidence="1">BeijingLab</strain>
    </source>
</reference>
<accession>A0ACC2R3Y2</accession>
<protein>
    <submittedName>
        <fullName evidence="1">Uncharacterized protein</fullName>
    </submittedName>
</protein>
<dbReference type="Proteomes" id="UP001231649">
    <property type="component" value="Chromosome 12"/>
</dbReference>
<organism evidence="1 2">
    <name type="scientific">Mythimna loreyi</name>
    <dbReference type="NCBI Taxonomy" id="667449"/>
    <lineage>
        <taxon>Eukaryota</taxon>
        <taxon>Metazoa</taxon>
        <taxon>Ecdysozoa</taxon>
        <taxon>Arthropoda</taxon>
        <taxon>Hexapoda</taxon>
        <taxon>Insecta</taxon>
        <taxon>Pterygota</taxon>
        <taxon>Neoptera</taxon>
        <taxon>Endopterygota</taxon>
        <taxon>Lepidoptera</taxon>
        <taxon>Glossata</taxon>
        <taxon>Ditrysia</taxon>
        <taxon>Noctuoidea</taxon>
        <taxon>Noctuidae</taxon>
        <taxon>Noctuinae</taxon>
        <taxon>Hadenini</taxon>
        <taxon>Mythimna</taxon>
    </lineage>
</organism>
<proteinExistence type="predicted"/>
<evidence type="ECO:0000313" key="2">
    <source>
        <dbReference type="Proteomes" id="UP001231649"/>
    </source>
</evidence>
<gene>
    <name evidence="1" type="ORF">PYW08_002260</name>
</gene>
<sequence length="401" mass="45743">MRDHLSKCALDNYVSGFKKRQLNMIKTNTVFIFIVISIINNIQSKVQVALVPCHCVVFIGYGCLSAVYRSRANMVEVTDAEQKEAKLNRSREANWPAVLVLIHVHLLSLYGIWLLIYEAKLMTVIFFFTLTSVAILGMTTGAHRLWAHRAYKASTGLRITLMLFQTLAGVGSIYDWVQYHRLHHAHFATEDDPYDYNKGFTFSHLLTRLWKLSPRQEKLKDAIDMSDLKKDSVVMFQKRLYWGLYAVLFLLLPLNAPLEYWDDSVLSSVFVIGFLRYLVVLHASWLIESAICVWGLRPGEKSPPDSNAVFILNKTFWPHYHYLVPYDYKSGEYGTYDSGCSTAFIRVWAALGLATNLQVVETLTIQKALADAARTNKDLKACINAAVTKQSVPEDHYLKRG</sequence>
<evidence type="ECO:0000313" key="1">
    <source>
        <dbReference type="EMBL" id="KAJ8730847.1"/>
    </source>
</evidence>
<comment type="caution">
    <text evidence="1">The sequence shown here is derived from an EMBL/GenBank/DDBJ whole genome shotgun (WGS) entry which is preliminary data.</text>
</comment>
<keyword evidence="2" id="KW-1185">Reference proteome</keyword>
<dbReference type="EMBL" id="CM056788">
    <property type="protein sequence ID" value="KAJ8730847.1"/>
    <property type="molecule type" value="Genomic_DNA"/>
</dbReference>